<evidence type="ECO:0000256" key="1">
    <source>
        <dbReference type="SAM" id="MobiDB-lite"/>
    </source>
</evidence>
<sequence length="214" mass="21775">MAALALVGGGAIAMAASAGAAESPGARDATTSIPNSQGSVTNWHLGKGSVYGDNLGPGMVQWFTTVYDGSVHMKGLDADLKAKISKPGITGLESDSPYPGATQLADNPGQGANSTVKFEGDNGAKLQRAWVRCADGKTALGGGYQRGDEAVASIKNLQIVSSAATQIKDGKEVYEPIAGDKAGSLKPNAWLVEGFNNGTVDLIVRPTVVCANIG</sequence>
<evidence type="ECO:0000313" key="3">
    <source>
        <dbReference type="EMBL" id="ADB31709.1"/>
    </source>
</evidence>
<dbReference type="KEGG" id="kfl:Kfla_2642"/>
<evidence type="ECO:0000313" key="4">
    <source>
        <dbReference type="Proteomes" id="UP000007967"/>
    </source>
</evidence>
<gene>
    <name evidence="3" type="ordered locus">Kfla_2642</name>
</gene>
<dbReference type="RefSeq" id="WP_012920265.1">
    <property type="nucleotide sequence ID" value="NC_013729.1"/>
</dbReference>
<name>D2PXR7_KRIFD</name>
<feature type="region of interest" description="Disordered" evidence="1">
    <location>
        <begin position="91"/>
        <end position="117"/>
    </location>
</feature>
<accession>D2PXR7</accession>
<feature type="chain" id="PRO_5003034785" evidence="2">
    <location>
        <begin position="21"/>
        <end position="214"/>
    </location>
</feature>
<proteinExistence type="predicted"/>
<protein>
    <submittedName>
        <fullName evidence="3">Uncharacterized protein</fullName>
    </submittedName>
</protein>
<reference evidence="3 4" key="2">
    <citation type="journal article" date="2010" name="Stand. Genomic Sci.">
        <title>Complete genome sequence of Kribbella flavida type strain (IFO 14399).</title>
        <authorList>
            <person name="Pukall R."/>
            <person name="Lapidus A."/>
            <person name="Glavina Del Rio T."/>
            <person name="Copeland A."/>
            <person name="Tice H."/>
            <person name="Cheng J.-F."/>
            <person name="Lucas S."/>
            <person name="Chen F."/>
            <person name="Nolan M."/>
            <person name="LaButti K."/>
            <person name="Pati A."/>
            <person name="Ivanova N."/>
            <person name="Mavrommatis K."/>
            <person name="Mikhailova N."/>
            <person name="Pitluck S."/>
            <person name="Bruce D."/>
            <person name="Goodwin L."/>
            <person name="Land M."/>
            <person name="Hauser L."/>
            <person name="Chang Y.-J."/>
            <person name="Jeffries C.D."/>
            <person name="Chen A."/>
            <person name="Palaniappan K."/>
            <person name="Chain P."/>
            <person name="Rohde M."/>
            <person name="Goeker M."/>
            <person name="Bristow J."/>
            <person name="Eisen J.A."/>
            <person name="Markowitz V."/>
            <person name="Hugenholtz P."/>
            <person name="Kyrpides N.C."/>
            <person name="Klenk H.-P."/>
            <person name="Brettin T."/>
        </authorList>
    </citation>
    <scope>NUCLEOTIDE SEQUENCE [LARGE SCALE GENOMIC DNA]</scope>
    <source>
        <strain evidence="4">DSM 17836 / JCM 10339 / NBRC 14399</strain>
    </source>
</reference>
<dbReference type="OrthoDB" id="3822257at2"/>
<feature type="signal peptide" evidence="2">
    <location>
        <begin position="1"/>
        <end position="20"/>
    </location>
</feature>
<organism evidence="3 4">
    <name type="scientific">Kribbella flavida (strain DSM 17836 / JCM 10339 / NBRC 14399)</name>
    <dbReference type="NCBI Taxonomy" id="479435"/>
    <lineage>
        <taxon>Bacteria</taxon>
        <taxon>Bacillati</taxon>
        <taxon>Actinomycetota</taxon>
        <taxon>Actinomycetes</taxon>
        <taxon>Propionibacteriales</taxon>
        <taxon>Kribbellaceae</taxon>
        <taxon>Kribbella</taxon>
    </lineage>
</organism>
<dbReference type="EMBL" id="CP001736">
    <property type="protein sequence ID" value="ADB31709.1"/>
    <property type="molecule type" value="Genomic_DNA"/>
</dbReference>
<keyword evidence="4" id="KW-1185">Reference proteome</keyword>
<dbReference type="STRING" id="479435.Kfla_2642"/>
<keyword evidence="2" id="KW-0732">Signal</keyword>
<evidence type="ECO:0000256" key="2">
    <source>
        <dbReference type="SAM" id="SignalP"/>
    </source>
</evidence>
<dbReference type="AlphaFoldDB" id="D2PXR7"/>
<dbReference type="HOGENOM" id="CLU_1287445_0_0_11"/>
<dbReference type="Proteomes" id="UP000007967">
    <property type="component" value="Chromosome"/>
</dbReference>
<reference evidence="4" key="1">
    <citation type="submission" date="2009-09" db="EMBL/GenBank/DDBJ databases">
        <title>The complete genome of Kribbella flavida DSM 17836.</title>
        <authorList>
            <consortium name="US DOE Joint Genome Institute (JGI-PGF)"/>
            <person name="Lucas S."/>
            <person name="Copeland A."/>
            <person name="Lapidus A."/>
            <person name="Glavina del Rio T."/>
            <person name="Dalin E."/>
            <person name="Tice H."/>
            <person name="Bruce D."/>
            <person name="Goodwin L."/>
            <person name="Pitluck S."/>
            <person name="Kyrpides N."/>
            <person name="Mavromatis K."/>
            <person name="Ivanova N."/>
            <person name="Saunders E."/>
            <person name="Brettin T."/>
            <person name="Detter J.C."/>
            <person name="Han C."/>
            <person name="Larimer F."/>
            <person name="Land M."/>
            <person name="Hauser L."/>
            <person name="Markowitz V."/>
            <person name="Cheng J.-F."/>
            <person name="Hugenholtz P."/>
            <person name="Woyke T."/>
            <person name="Wu D."/>
            <person name="Pukall R."/>
            <person name="Klenk H.-P."/>
            <person name="Eisen J.A."/>
        </authorList>
    </citation>
    <scope>NUCLEOTIDE SEQUENCE [LARGE SCALE GENOMIC DNA]</scope>
    <source>
        <strain evidence="4">DSM 17836 / JCM 10339 / NBRC 14399</strain>
    </source>
</reference>